<protein>
    <submittedName>
        <fullName evidence="2">Uncharacterized protein</fullName>
    </submittedName>
</protein>
<accession>A0AA38IR10</accession>
<dbReference type="InterPro" id="IPR011011">
    <property type="entry name" value="Znf_FYVE_PHD"/>
</dbReference>
<keyword evidence="1" id="KW-0175">Coiled coil</keyword>
<name>A0AA38IR10_9CUCU</name>
<dbReference type="Proteomes" id="UP001168821">
    <property type="component" value="Unassembled WGS sequence"/>
</dbReference>
<reference evidence="2" key="1">
    <citation type="journal article" date="2023" name="G3 (Bethesda)">
        <title>Whole genome assemblies of Zophobas morio and Tenebrio molitor.</title>
        <authorList>
            <person name="Kaur S."/>
            <person name="Stinson S.A."/>
            <person name="diCenzo G.C."/>
        </authorList>
    </citation>
    <scope>NUCLEOTIDE SEQUENCE</scope>
    <source>
        <strain evidence="2">QUZm001</strain>
    </source>
</reference>
<proteinExistence type="predicted"/>
<dbReference type="SUPFAM" id="SSF57903">
    <property type="entry name" value="FYVE/PHD zinc finger"/>
    <property type="match status" value="1"/>
</dbReference>
<evidence type="ECO:0000256" key="1">
    <source>
        <dbReference type="SAM" id="Coils"/>
    </source>
</evidence>
<sequence length="242" mass="27545">MGSRCCECGKNVKSFGCDACKKIFCKDCGDLSETEIRALDLKNRKMRFFCQRCGDAMALIPQLSELIKNLQQQVEQLTMKYDQLNKNIFNEDSVTNELQDRLNRAKNVIVYTVPESKSKETNVRIQQDSTAISKIITEDLELSVNAKKVIRLGKVVDSSKPRPIKIVCKDADDALDLLRNRGKCLNNIKLNNDLTPMQREKLKTLRNQLEERKSKGEKNLTLKYIKGVPTITTLTNNASQKN</sequence>
<evidence type="ECO:0000313" key="3">
    <source>
        <dbReference type="Proteomes" id="UP001168821"/>
    </source>
</evidence>
<comment type="caution">
    <text evidence="2">The sequence shown here is derived from an EMBL/GenBank/DDBJ whole genome shotgun (WGS) entry which is preliminary data.</text>
</comment>
<keyword evidence="3" id="KW-1185">Reference proteome</keyword>
<gene>
    <name evidence="2" type="ORF">Zmor_006023</name>
</gene>
<dbReference type="EMBL" id="JALNTZ010000002">
    <property type="protein sequence ID" value="KAJ3661635.1"/>
    <property type="molecule type" value="Genomic_DNA"/>
</dbReference>
<organism evidence="2 3">
    <name type="scientific">Zophobas morio</name>
    <dbReference type="NCBI Taxonomy" id="2755281"/>
    <lineage>
        <taxon>Eukaryota</taxon>
        <taxon>Metazoa</taxon>
        <taxon>Ecdysozoa</taxon>
        <taxon>Arthropoda</taxon>
        <taxon>Hexapoda</taxon>
        <taxon>Insecta</taxon>
        <taxon>Pterygota</taxon>
        <taxon>Neoptera</taxon>
        <taxon>Endopterygota</taxon>
        <taxon>Coleoptera</taxon>
        <taxon>Polyphaga</taxon>
        <taxon>Cucujiformia</taxon>
        <taxon>Tenebrionidae</taxon>
        <taxon>Zophobas</taxon>
    </lineage>
</organism>
<evidence type="ECO:0000313" key="2">
    <source>
        <dbReference type="EMBL" id="KAJ3661635.1"/>
    </source>
</evidence>
<feature type="coiled-coil region" evidence="1">
    <location>
        <begin position="60"/>
        <end position="87"/>
    </location>
</feature>
<dbReference type="AlphaFoldDB" id="A0AA38IR10"/>